<sequence>MKDSSYSLALEPNWQDTRTTIYLKEINTAITLLDSLQHIPDSATKAKKIFKEVRVAFKKAEPYASYLNPEVGHRVNGPALPIYKEDNGKILPPIGLQKIEESIYEGVTNPRHYQNELKTTLGLLNSLKKSIEKRELTAQRYFIATHQQLFRILSFSISGFDTPVSQLGIQESAISLQNLYDSYTVSIQKIIQDKNNDLDRRFSKQIESAITYTATHTDFENFDRYTFIREYLNPVIRSWVNIRKASQLWEGTHTQPFNFDAPTFFENNSYNISFFTSGINKNTTETQITLGKKLFFDKNLSSTKEMACATCHIPSKGYTDGLIVNKNNTGGNLKRNTPTLINTIFQQNFFWDGRSQTLIDQVSSVFTNSEEFDSNVHTFSKDILQDATYIALFEEAYGGLSNRNTDVVKAISSYVSTLNGFNSKFDRNMRGEENTFTQSEKDGMNLFMGKALCATCHFIPLTNGTVPPFFKETEREVIGVPNTARNTTLDDDLGYYWKFNEPLHKGMFKTPTVRNATLTAPYMHNGVYNTLEEVIDFYNKGGGGGLGFELEHQTLPFDQLQLTDQEQQSLIDFIKTLTDDQVDRY</sequence>
<protein>
    <submittedName>
        <fullName evidence="9">Cytochrome c peroxidase</fullName>
    </submittedName>
</protein>
<dbReference type="Pfam" id="PF03150">
    <property type="entry name" value="CCP_MauG"/>
    <property type="match status" value="1"/>
</dbReference>
<evidence type="ECO:0000256" key="1">
    <source>
        <dbReference type="ARBA" id="ARBA00004196"/>
    </source>
</evidence>
<dbReference type="GO" id="GO:0020037">
    <property type="term" value="F:heme binding"/>
    <property type="evidence" value="ECO:0007669"/>
    <property type="project" value="InterPro"/>
</dbReference>
<keyword evidence="6 7" id="KW-0408">Iron</keyword>
<evidence type="ECO:0000256" key="7">
    <source>
        <dbReference type="PROSITE-ProRule" id="PRU00433"/>
    </source>
</evidence>
<comment type="subcellular location">
    <subcellularLocation>
        <location evidence="1">Cell envelope</location>
    </subcellularLocation>
</comment>
<evidence type="ECO:0000259" key="8">
    <source>
        <dbReference type="PROSITE" id="PS51007"/>
    </source>
</evidence>
<dbReference type="GO" id="GO:0030313">
    <property type="term" value="C:cell envelope"/>
    <property type="evidence" value="ECO:0007669"/>
    <property type="project" value="UniProtKB-SubCell"/>
</dbReference>
<keyword evidence="5" id="KW-0560">Oxidoreductase</keyword>
<dbReference type="Gene3D" id="1.10.760.10">
    <property type="entry name" value="Cytochrome c-like domain"/>
    <property type="match status" value="2"/>
</dbReference>
<evidence type="ECO:0000256" key="2">
    <source>
        <dbReference type="ARBA" id="ARBA00022617"/>
    </source>
</evidence>
<evidence type="ECO:0000256" key="5">
    <source>
        <dbReference type="ARBA" id="ARBA00023002"/>
    </source>
</evidence>
<dbReference type="Proteomes" id="UP000198379">
    <property type="component" value="Unassembled WGS sequence"/>
</dbReference>
<dbReference type="InterPro" id="IPR004852">
    <property type="entry name" value="Di-haem_cyt_c_peroxidsae"/>
</dbReference>
<evidence type="ECO:0000313" key="9">
    <source>
        <dbReference type="EMBL" id="SNS06750.1"/>
    </source>
</evidence>
<dbReference type="PANTHER" id="PTHR30600">
    <property type="entry name" value="CYTOCHROME C PEROXIDASE-RELATED"/>
    <property type="match status" value="1"/>
</dbReference>
<feature type="domain" description="Cytochrome c" evidence="8">
    <location>
        <begin position="438"/>
        <end position="578"/>
    </location>
</feature>
<dbReference type="PANTHER" id="PTHR30600:SF10">
    <property type="entry name" value="BLL6722 PROTEIN"/>
    <property type="match status" value="1"/>
</dbReference>
<keyword evidence="9" id="KW-0575">Peroxidase</keyword>
<keyword evidence="2 7" id="KW-0349">Heme</keyword>
<name>A0A239BFP0_9FLAO</name>
<dbReference type="InterPro" id="IPR036909">
    <property type="entry name" value="Cyt_c-like_dom_sf"/>
</dbReference>
<proteinExistence type="predicted"/>
<dbReference type="InterPro" id="IPR051395">
    <property type="entry name" value="Cytochrome_c_Peroxidase/MauG"/>
</dbReference>
<keyword evidence="4" id="KW-0732">Signal</keyword>
<dbReference type="AlphaFoldDB" id="A0A239BFP0"/>
<evidence type="ECO:0000313" key="10">
    <source>
        <dbReference type="Proteomes" id="UP000198379"/>
    </source>
</evidence>
<evidence type="ECO:0000256" key="6">
    <source>
        <dbReference type="ARBA" id="ARBA00023004"/>
    </source>
</evidence>
<dbReference type="EMBL" id="FZNY01000006">
    <property type="protein sequence ID" value="SNS06750.1"/>
    <property type="molecule type" value="Genomic_DNA"/>
</dbReference>
<dbReference type="InterPro" id="IPR038352">
    <property type="entry name" value="Imelysin_sf"/>
</dbReference>
<organism evidence="9 10">
    <name type="scientific">Dokdonia pacifica</name>
    <dbReference type="NCBI Taxonomy" id="1627892"/>
    <lineage>
        <taxon>Bacteria</taxon>
        <taxon>Pseudomonadati</taxon>
        <taxon>Bacteroidota</taxon>
        <taxon>Flavobacteriia</taxon>
        <taxon>Flavobacteriales</taxon>
        <taxon>Flavobacteriaceae</taxon>
        <taxon>Dokdonia</taxon>
    </lineage>
</organism>
<gene>
    <name evidence="9" type="ORF">SAMN06265376_106143</name>
</gene>
<reference evidence="9 10" key="1">
    <citation type="submission" date="2017-06" db="EMBL/GenBank/DDBJ databases">
        <authorList>
            <person name="Kim H.J."/>
            <person name="Triplett B.A."/>
        </authorList>
    </citation>
    <scope>NUCLEOTIDE SEQUENCE [LARGE SCALE GENOMIC DNA]</scope>
    <source>
        <strain evidence="9 10">DSM 25597</strain>
    </source>
</reference>
<keyword evidence="10" id="KW-1185">Reference proteome</keyword>
<accession>A0A239BFP0</accession>
<dbReference type="Gene3D" id="1.20.1420.20">
    <property type="entry name" value="M75 peptidase, HXXE motif"/>
    <property type="match status" value="1"/>
</dbReference>
<evidence type="ECO:0000256" key="3">
    <source>
        <dbReference type="ARBA" id="ARBA00022723"/>
    </source>
</evidence>
<keyword evidence="3 7" id="KW-0479">Metal-binding</keyword>
<dbReference type="PROSITE" id="PS51007">
    <property type="entry name" value="CYTC"/>
    <property type="match status" value="2"/>
</dbReference>
<dbReference type="GO" id="GO:0009055">
    <property type="term" value="F:electron transfer activity"/>
    <property type="evidence" value="ECO:0007669"/>
    <property type="project" value="InterPro"/>
</dbReference>
<evidence type="ECO:0000256" key="4">
    <source>
        <dbReference type="ARBA" id="ARBA00022729"/>
    </source>
</evidence>
<dbReference type="InterPro" id="IPR009056">
    <property type="entry name" value="Cyt_c-like_dom"/>
</dbReference>
<feature type="domain" description="Cytochrome c" evidence="8">
    <location>
        <begin position="286"/>
        <end position="419"/>
    </location>
</feature>
<dbReference type="GO" id="GO:0046872">
    <property type="term" value="F:metal ion binding"/>
    <property type="evidence" value="ECO:0007669"/>
    <property type="project" value="UniProtKB-KW"/>
</dbReference>
<dbReference type="SUPFAM" id="SSF46626">
    <property type="entry name" value="Cytochrome c"/>
    <property type="match status" value="2"/>
</dbReference>
<dbReference type="GO" id="GO:0004130">
    <property type="term" value="F:cytochrome-c peroxidase activity"/>
    <property type="evidence" value="ECO:0007669"/>
    <property type="project" value="TreeGrafter"/>
</dbReference>